<evidence type="ECO:0000313" key="2">
    <source>
        <dbReference type="Proteomes" id="UP001198220"/>
    </source>
</evidence>
<dbReference type="EMBL" id="JAJEPS010000005">
    <property type="protein sequence ID" value="MCC2125912.1"/>
    <property type="molecule type" value="Genomic_DNA"/>
</dbReference>
<reference evidence="1 2" key="1">
    <citation type="submission" date="2021-10" db="EMBL/GenBank/DDBJ databases">
        <title>Anaerobic single-cell dispensing facilitates the cultivation of human gut bacteria.</title>
        <authorList>
            <person name="Afrizal A."/>
        </authorList>
    </citation>
    <scope>NUCLEOTIDE SEQUENCE [LARGE SCALE GENOMIC DNA]</scope>
    <source>
        <strain evidence="1 2">CLA-AA-H276</strain>
    </source>
</reference>
<protein>
    <submittedName>
        <fullName evidence="1">PcfJ domain-containing protein</fullName>
    </submittedName>
</protein>
<dbReference type="Proteomes" id="UP001198220">
    <property type="component" value="Unassembled WGS sequence"/>
</dbReference>
<dbReference type="InterPro" id="IPR025586">
    <property type="entry name" value="PcfJ"/>
</dbReference>
<keyword evidence="2" id="KW-1185">Reference proteome</keyword>
<dbReference type="RefSeq" id="WP_118668488.1">
    <property type="nucleotide sequence ID" value="NZ_JAJEPS010000005.1"/>
</dbReference>
<proteinExistence type="predicted"/>
<comment type="caution">
    <text evidence="1">The sequence shown here is derived from an EMBL/GenBank/DDBJ whole genome shotgun (WGS) entry which is preliminary data.</text>
</comment>
<organism evidence="1 2">
    <name type="scientific">Hominiventricola filiformis</name>
    <dbReference type="NCBI Taxonomy" id="2885352"/>
    <lineage>
        <taxon>Bacteria</taxon>
        <taxon>Bacillati</taxon>
        <taxon>Bacillota</taxon>
        <taxon>Clostridia</taxon>
        <taxon>Lachnospirales</taxon>
        <taxon>Lachnospiraceae</taxon>
        <taxon>Hominiventricola</taxon>
    </lineage>
</organism>
<accession>A0AAE3A4M7</accession>
<name>A0AAE3A4M7_9FIRM</name>
<dbReference type="AlphaFoldDB" id="A0AAE3A4M7"/>
<evidence type="ECO:0000313" key="1">
    <source>
        <dbReference type="EMBL" id="MCC2125912.1"/>
    </source>
</evidence>
<sequence length="728" mass="86506">MKKRALMALPKLTATDEMKQIAASDLPRKEKIAYGYVQEVCEYYVYLRCITQDGILKVAFFFPEHLRIDGNSPAYEVYLDKEKRQFITYNSLNQKWCEAKLDRLDWKRRYWYTKAYWVSEEDETSIQAYLNINKKAVEAIRQFQRNVREEQLEQRHRRETDPWDKDMEQVPELPKDWNRWVDKVAIRQNYIYYHYKKGGAKTGYCTYCEKEVPIKVHPHHNQQGRCSCCRHPVVFKAYGRAGYMQTEKHFAYLIQRCKDGFVVREFQADRTYGKESLPNSKLYCQEIRRTIYDRERKPRTYYWGLYKQRNMRWISGSPCSYSWSGSHDGRVYGKTLPTLEQKELRCTGLVNWIRKQKSVDPEKYLAVLERIPQMEQISKVNLPKLTKECFSSCGTVSELIKNHSAGSLIKALGLDSRRFQRLRLHNGGCDLLRWLQYEKGTDREIPDNVLLWMCQQNISPRDVQFIADRMSMVQVYNYVRRQMPSFRRNSHEVLRTWEDYLSMAKKLHMDVYDEIVYRTRKLRRRHDDLVLKCQEKDIELQAEEMEEKFPHVNAICQEIKAKYEYADADYMVVVPDGILDIITEGRALHHCAGSSDRYWDRIERRESFVMFLRKTADPFHAYYTLEVEPDGTVRQKRTEYDRQKKDIEQATEFLQKWQRVITARLTESDKALAAESRILREKEFIQLKKDRVIIHTGHLAGRLLADVLMADLMENTDSIQSPALAAAA</sequence>
<dbReference type="Pfam" id="PF14284">
    <property type="entry name" value="PcfJ"/>
    <property type="match status" value="1"/>
</dbReference>
<gene>
    <name evidence="1" type="ORF">LKD36_06945</name>
</gene>